<dbReference type="KEGG" id="hce:HCW_06900"/>
<dbReference type="UniPathway" id="UPA00223">
    <property type="reaction ID" value="UER00718"/>
</dbReference>
<evidence type="ECO:0000256" key="7">
    <source>
        <dbReference type="ARBA" id="ARBA00013250"/>
    </source>
</evidence>
<dbReference type="InterPro" id="IPR036008">
    <property type="entry name" value="Aconitase_4Fe-4S_dom"/>
</dbReference>
<feature type="binding site" evidence="19">
    <location>
        <position position="709"/>
    </location>
    <ligand>
        <name>[4Fe-4S] cluster</name>
        <dbReference type="ChEBI" id="CHEBI:49883"/>
    </ligand>
</feature>
<evidence type="ECO:0000256" key="13">
    <source>
        <dbReference type="ARBA" id="ARBA00023004"/>
    </source>
</evidence>
<comment type="catalytic activity">
    <reaction evidence="16 18">
        <text>citrate = D-threo-isocitrate</text>
        <dbReference type="Rhea" id="RHEA:10336"/>
        <dbReference type="ChEBI" id="CHEBI:15562"/>
        <dbReference type="ChEBI" id="CHEBI:16947"/>
        <dbReference type="EC" id="4.2.1.3"/>
    </reaction>
</comment>
<dbReference type="CDD" id="cd01576">
    <property type="entry name" value="AcnB_Swivel"/>
    <property type="match status" value="1"/>
</dbReference>
<evidence type="ECO:0000259" key="23">
    <source>
        <dbReference type="Pfam" id="PF11791"/>
    </source>
</evidence>
<evidence type="ECO:0000256" key="17">
    <source>
        <dbReference type="ARBA" id="ARBA00059825"/>
    </source>
</evidence>
<dbReference type="FunFam" id="3.20.19.10:FF:000004">
    <property type="entry name" value="Aconitate hydratase B"/>
    <property type="match status" value="1"/>
</dbReference>
<proteinExistence type="inferred from homology"/>
<evidence type="ECO:0000256" key="1">
    <source>
        <dbReference type="ARBA" id="ARBA00000118"/>
    </source>
</evidence>
<dbReference type="NCBIfam" id="NF006690">
    <property type="entry name" value="PRK09238.1"/>
    <property type="match status" value="1"/>
</dbReference>
<evidence type="ECO:0000256" key="2">
    <source>
        <dbReference type="ARBA" id="ARBA00004717"/>
    </source>
</evidence>
<sequence length="853" mass="93353">MKDFLEEYKQAALQREQEGIPALPLNAKQVESVVQILMSNNEEEALFAKDLLVHRVSPGVDEGAKVKAEFLAKLSKKELECAYISALEAITLLGTMLGGYNVEPLIVGLESQDENIAKESAKALKSTLLVYGAFDKITDLSKTNALAKEVLESWANAEWFLNKEPLSECIEACVFKIDGETNTDDLSPASDAFTRSDIPLHAKAMLKNRIKDYEERLEAIKAKGVPVAYVGDVVGTGSSRKSATNSIMWHFGKDIPFVPNKKSGGLVIGGVIAPIFFATCEDSGALPIIADVKEMKEGDIIKIYPYKGEITLDDKVISTFKLEPETLLDEVRAGGRIPLIIGRGLTNKARKFLGLDESEVFKKPATPKSNAKGYTLAQKIVGRACGLEGVLPGTYCEPKVTTVGSQDTTGAMTRDEIKELASLKFDAPFVLQSFCHTAAYPKPSDVSLHATLPSFITERGGVALHPGDGVIHTWLNRMGLPDTLGTGGDSHTRFPLGISFPAGSGLVAFAAVTGTMPLNMPESVLVRFKGERRPEITLRDLVNAIPYYAIKQGLLTVEKKGKINIFNGRILEIEGLPDIKMEQAFELSDASAERSAAACVVRLNKEPMIEYLQSNIKLIEEMIASDYEDKETLRKRKDAMQAWITNPVLLEPDSDAKYAAIIEIDMAEITEPILACPNDPDDVATLSEILADTTGKRPHKIDEVFIGSCMTNIGHFRAFGEIVKNAPASQARLWVVPPTKMDEKELINEGYYAIFGAAGARTEVPGCSLCMGNQARVRDNAVVFSTSTRNFDNRMGKGARVYLGSAELGAVCALLGKIPTKEEYANLVNEKLENQKDKVYRYMNFNLMENFKL</sequence>
<dbReference type="eggNOG" id="COG1049">
    <property type="taxonomic scope" value="Bacteria"/>
</dbReference>
<dbReference type="Proteomes" id="UP000005010">
    <property type="component" value="Chromosome"/>
</dbReference>
<evidence type="ECO:0000313" key="24">
    <source>
        <dbReference type="EMBL" id="AFI04638.1"/>
    </source>
</evidence>
<evidence type="ECO:0000259" key="22">
    <source>
        <dbReference type="Pfam" id="PF06434"/>
    </source>
</evidence>
<evidence type="ECO:0000256" key="3">
    <source>
        <dbReference type="ARBA" id="ARBA00005026"/>
    </source>
</evidence>
<dbReference type="Pfam" id="PF11791">
    <property type="entry name" value="Aconitase_B_N"/>
    <property type="match status" value="1"/>
</dbReference>
<evidence type="ECO:0000256" key="5">
    <source>
        <dbReference type="ARBA" id="ARBA00011245"/>
    </source>
</evidence>
<dbReference type="EMBL" id="CP003479">
    <property type="protein sequence ID" value="AFI04638.1"/>
    <property type="molecule type" value="Genomic_DNA"/>
</dbReference>
<comment type="cofactor">
    <cofactor evidence="19">
        <name>[4Fe-4S] cluster</name>
        <dbReference type="ChEBI" id="CHEBI:49883"/>
    </cofactor>
    <text evidence="19">Binds 1 [4Fe-4S] cluster per subunit.</text>
</comment>
<feature type="binding site" evidence="20">
    <location>
        <begin position="406"/>
        <end position="408"/>
    </location>
    <ligand>
        <name>substrate</name>
    </ligand>
</feature>
<dbReference type="UniPathway" id="UPA00946"/>
<evidence type="ECO:0000256" key="12">
    <source>
        <dbReference type="ARBA" id="ARBA00022884"/>
    </source>
</evidence>
<keyword evidence="14 19" id="KW-0411">Iron-sulfur</keyword>
<evidence type="ECO:0000313" key="25">
    <source>
        <dbReference type="Proteomes" id="UP000005010"/>
    </source>
</evidence>
<keyword evidence="11 19" id="KW-0479">Metal-binding</keyword>
<evidence type="ECO:0000256" key="8">
    <source>
        <dbReference type="ARBA" id="ARBA00019379"/>
    </source>
</evidence>
<dbReference type="GO" id="GO:0006099">
    <property type="term" value="P:tricarboxylic acid cycle"/>
    <property type="evidence" value="ECO:0007669"/>
    <property type="project" value="UniProtKB-UniPathway"/>
</dbReference>
<comment type="subunit">
    <text evidence="5">Monomer.</text>
</comment>
<dbReference type="InterPro" id="IPR050926">
    <property type="entry name" value="Aconitase/IPM_isomerase"/>
</dbReference>
<keyword evidence="25" id="KW-1185">Reference proteome</keyword>
<dbReference type="SUPFAM" id="SSF74778">
    <property type="entry name" value="Aconitase B, N-terminal domain"/>
    <property type="match status" value="1"/>
</dbReference>
<dbReference type="AlphaFoldDB" id="I0ENW9"/>
<dbReference type="HOGENOM" id="CLU_016536_0_0_7"/>
<dbReference type="Gene3D" id="1.25.40.310">
    <property type="entry name" value="Aconitate B, HEAT-like domain"/>
    <property type="match status" value="1"/>
</dbReference>
<dbReference type="GO" id="GO:0005829">
    <property type="term" value="C:cytosol"/>
    <property type="evidence" value="ECO:0007669"/>
    <property type="project" value="InterPro"/>
</dbReference>
<evidence type="ECO:0000256" key="16">
    <source>
        <dbReference type="ARBA" id="ARBA00023501"/>
    </source>
</evidence>
<evidence type="ECO:0000256" key="11">
    <source>
        <dbReference type="ARBA" id="ARBA00022723"/>
    </source>
</evidence>
<feature type="binding site" evidence="19">
    <location>
        <position position="767"/>
    </location>
    <ligand>
        <name>[4Fe-4S] cluster</name>
        <dbReference type="ChEBI" id="CHEBI:49883"/>
    </ligand>
</feature>
<dbReference type="EC" id="4.2.1.3" evidence="6 18"/>
<organism evidence="24 25">
    <name type="scientific">Helicobacter cetorum (strain ATCC BAA-429 / MIT 00-7128)</name>
    <dbReference type="NCBI Taxonomy" id="182217"/>
    <lineage>
        <taxon>Bacteria</taxon>
        <taxon>Pseudomonadati</taxon>
        <taxon>Campylobacterota</taxon>
        <taxon>Epsilonproteobacteria</taxon>
        <taxon>Campylobacterales</taxon>
        <taxon>Helicobacteraceae</taxon>
        <taxon>Helicobacter</taxon>
    </lineage>
</organism>
<dbReference type="Gene3D" id="3.20.19.10">
    <property type="entry name" value="Aconitase, domain 4"/>
    <property type="match status" value="1"/>
</dbReference>
<comment type="pathway">
    <text evidence="2 18">Carbohydrate metabolism; tricarboxylic acid cycle; isocitrate from oxaloacetate: step 2/2.</text>
</comment>
<dbReference type="GO" id="GO:0003723">
    <property type="term" value="F:RNA binding"/>
    <property type="evidence" value="ECO:0007669"/>
    <property type="project" value="UniProtKB-KW"/>
</dbReference>
<dbReference type="PROSITE" id="PS01244">
    <property type="entry name" value="ACONITASE_2"/>
    <property type="match status" value="1"/>
</dbReference>
<dbReference type="PROSITE" id="PS00450">
    <property type="entry name" value="ACONITASE_1"/>
    <property type="match status" value="1"/>
</dbReference>
<dbReference type="InterPro" id="IPR018136">
    <property type="entry name" value="Aconitase_4Fe-4S_BS"/>
</dbReference>
<dbReference type="InterPro" id="IPR015932">
    <property type="entry name" value="Aconitase_dom2"/>
</dbReference>
<dbReference type="Pfam" id="PF00330">
    <property type="entry name" value="Aconitase"/>
    <property type="match status" value="1"/>
</dbReference>
<dbReference type="STRING" id="182217.HCW_06900"/>
<dbReference type="Gene3D" id="3.30.499.10">
    <property type="entry name" value="Aconitase, domain 3"/>
    <property type="match status" value="2"/>
</dbReference>
<dbReference type="InterPro" id="IPR015933">
    <property type="entry name" value="Aconitase_B_HEAT-like_dom"/>
</dbReference>
<evidence type="ECO:0000256" key="18">
    <source>
        <dbReference type="PIRNR" id="PIRNR036687"/>
    </source>
</evidence>
<keyword evidence="12" id="KW-0694">RNA-binding</keyword>
<feature type="binding site" evidence="20">
    <location>
        <position position="789"/>
    </location>
    <ligand>
        <name>substrate</name>
    </ligand>
</feature>
<keyword evidence="10 18" id="KW-0816">Tricarboxylic acid cycle</keyword>
<dbReference type="InterPro" id="IPR001030">
    <property type="entry name" value="Acoase/IPM_deHydtase_lsu_aba"/>
</dbReference>
<dbReference type="InterPro" id="IPR036288">
    <property type="entry name" value="Aconitase_B_HEAT-like_dom_sf"/>
</dbReference>
<evidence type="ECO:0000256" key="10">
    <source>
        <dbReference type="ARBA" id="ARBA00022532"/>
    </source>
</evidence>
<name>I0ENW9_HELC0</name>
<gene>
    <name evidence="24" type="ordered locus">HCW_06900</name>
</gene>
<feature type="domain" description="Aconitase B HEAT-like" evidence="23">
    <location>
        <begin position="7"/>
        <end position="160"/>
    </location>
</feature>
<comment type="function">
    <text evidence="17">Involved in the catabolism of short chain fatty acids (SCFA) via the tricarboxylic acid (TCA)(acetyl degradation route) and probably via the 2-methylcitrate cycle I (propionate degradation route). Catalyzes the reversible isomerization of citrate to isocitrate via cis-aconitate. Catalyzes the hydration of 2-methyl-cis-aconitate to yield (2R,3S)-2-methylisocitrate. The apo form of AcnB functions as a RNA-binding regulatory protein.</text>
</comment>
<comment type="similarity">
    <text evidence="4 18">Belongs to the aconitase/IPM isomerase family.</text>
</comment>
<keyword evidence="13 19" id="KW-0408">Iron</keyword>
<keyword evidence="9 19" id="KW-0004">4Fe-4S</keyword>
<dbReference type="InterPro" id="IPR015928">
    <property type="entry name" value="Aconitase/3IPM_dehydase_swvl"/>
</dbReference>
<evidence type="ECO:0000256" key="4">
    <source>
        <dbReference type="ARBA" id="ARBA00007185"/>
    </source>
</evidence>
<dbReference type="GO" id="GO:0051539">
    <property type="term" value="F:4 iron, 4 sulfur cluster binding"/>
    <property type="evidence" value="ECO:0007669"/>
    <property type="project" value="UniProtKB-KW"/>
</dbReference>
<comment type="catalytic activity">
    <reaction evidence="1 18">
        <text>(2S,3R)-3-hydroxybutane-1,2,3-tricarboxylate = 2-methyl-cis-aconitate + H2O</text>
        <dbReference type="Rhea" id="RHEA:17941"/>
        <dbReference type="ChEBI" id="CHEBI:15377"/>
        <dbReference type="ChEBI" id="CHEBI:57429"/>
        <dbReference type="ChEBI" id="CHEBI:57872"/>
        <dbReference type="EC" id="4.2.1.99"/>
    </reaction>
</comment>
<evidence type="ECO:0000256" key="14">
    <source>
        <dbReference type="ARBA" id="ARBA00023014"/>
    </source>
</evidence>
<reference evidence="25" key="1">
    <citation type="submission" date="2012-04" db="EMBL/GenBank/DDBJ databases">
        <title>Complete genome sequence of Helicobacter cetorum strain MIT 00-7128.</title>
        <authorList>
            <person name="Kersulyte D."/>
            <person name="Berg D.E."/>
        </authorList>
    </citation>
    <scope>NUCLEOTIDE SEQUENCE [LARGE SCALE GENOMIC DNA]</scope>
    <source>
        <strain evidence="25">MIT 00-7128</strain>
    </source>
</reference>
<dbReference type="GO" id="GO:0003994">
    <property type="term" value="F:aconitate hydratase activity"/>
    <property type="evidence" value="ECO:0007669"/>
    <property type="project" value="UniProtKB-EC"/>
</dbReference>
<dbReference type="Pfam" id="PF06434">
    <property type="entry name" value="Aconitase_2_N"/>
    <property type="match status" value="1"/>
</dbReference>
<feature type="binding site" evidence="20">
    <location>
        <position position="195"/>
    </location>
    <ligand>
        <name>substrate</name>
    </ligand>
</feature>
<evidence type="ECO:0000259" key="21">
    <source>
        <dbReference type="Pfam" id="PF00330"/>
    </source>
</evidence>
<evidence type="ECO:0000256" key="20">
    <source>
        <dbReference type="PIRSR" id="PIRSR036687-2"/>
    </source>
</evidence>
<feature type="binding site" evidence="20">
    <location>
        <position position="794"/>
    </location>
    <ligand>
        <name>substrate</name>
    </ligand>
</feature>
<dbReference type="PANTHER" id="PTHR43160">
    <property type="entry name" value="ACONITATE HYDRATASE B"/>
    <property type="match status" value="1"/>
</dbReference>
<dbReference type="EC" id="4.2.1.99" evidence="7 18"/>
<dbReference type="PATRIC" id="fig|182217.3.peg.1459"/>
<dbReference type="InterPro" id="IPR015929">
    <property type="entry name" value="Aconitase_B_swivel"/>
</dbReference>
<evidence type="ECO:0000256" key="19">
    <source>
        <dbReference type="PIRSR" id="PIRSR036687-1"/>
    </source>
</evidence>
<dbReference type="GO" id="GO:0046872">
    <property type="term" value="F:metal ion binding"/>
    <property type="evidence" value="ECO:0007669"/>
    <property type="project" value="UniProtKB-KW"/>
</dbReference>
<feature type="binding site" evidence="20">
    <location>
        <position position="490"/>
    </location>
    <ligand>
        <name>substrate</name>
    </ligand>
</feature>
<comment type="pathway">
    <text evidence="3">Organic acid metabolism; propanoate degradation.</text>
</comment>
<dbReference type="GO" id="GO:0019629">
    <property type="term" value="P:propionate catabolic process, 2-methylcitrate cycle"/>
    <property type="evidence" value="ECO:0007669"/>
    <property type="project" value="TreeGrafter"/>
</dbReference>
<dbReference type="RefSeq" id="WP_014661505.1">
    <property type="nucleotide sequence ID" value="NC_017737.1"/>
</dbReference>
<evidence type="ECO:0000256" key="15">
    <source>
        <dbReference type="ARBA" id="ARBA00023239"/>
    </source>
</evidence>
<dbReference type="NCBIfam" id="TIGR00117">
    <property type="entry name" value="acnB"/>
    <property type="match status" value="1"/>
</dbReference>
<dbReference type="InterPro" id="IPR015931">
    <property type="entry name" value="Acnase/IPM_dHydase_lsu_aba_1/3"/>
</dbReference>
<dbReference type="SUPFAM" id="SSF52016">
    <property type="entry name" value="LeuD/IlvD-like"/>
    <property type="match status" value="1"/>
</dbReference>
<feature type="binding site" evidence="20">
    <location>
        <begin position="238"/>
        <end position="240"/>
    </location>
    <ligand>
        <name>substrate</name>
    </ligand>
</feature>
<dbReference type="InterPro" id="IPR004406">
    <property type="entry name" value="Aconitase_B"/>
</dbReference>
<dbReference type="SUPFAM" id="SSF53732">
    <property type="entry name" value="Aconitase iron-sulfur domain"/>
    <property type="match status" value="1"/>
</dbReference>
<keyword evidence="15 18" id="KW-0456">Lyase</keyword>
<dbReference type="CDD" id="cd01581">
    <property type="entry name" value="AcnB"/>
    <property type="match status" value="1"/>
</dbReference>
<feature type="domain" description="Aconitase B swivel" evidence="22">
    <location>
        <begin position="173"/>
        <end position="374"/>
    </location>
</feature>
<evidence type="ECO:0000256" key="9">
    <source>
        <dbReference type="ARBA" id="ARBA00022485"/>
    </source>
</evidence>
<protein>
    <recommendedName>
        <fullName evidence="8 18">Aconitate hydratase B</fullName>
        <ecNumber evidence="6 18">4.2.1.3</ecNumber>
        <ecNumber evidence="7 18">4.2.1.99</ecNumber>
    </recommendedName>
    <alternativeName>
        <fullName evidence="18">2-methylisocitrate dehydratase</fullName>
    </alternativeName>
</protein>
<dbReference type="PIRSF" id="PIRSF036687">
    <property type="entry name" value="AcnB"/>
    <property type="match status" value="1"/>
</dbReference>
<dbReference type="GO" id="GO:0047456">
    <property type="term" value="F:2-methylisocitrate dehydratase activity"/>
    <property type="evidence" value="ECO:0007669"/>
    <property type="project" value="UniProtKB-EC"/>
</dbReference>
<feature type="binding site" evidence="19">
    <location>
        <position position="770"/>
    </location>
    <ligand>
        <name>[4Fe-4S] cluster</name>
        <dbReference type="ChEBI" id="CHEBI:49883"/>
    </ligand>
</feature>
<dbReference type="Gene3D" id="3.40.1060.10">
    <property type="entry name" value="Aconitase, Domain 2"/>
    <property type="match status" value="1"/>
</dbReference>
<feature type="domain" description="Aconitase/3-isopropylmalate dehydratase large subunit alpha/beta/alpha" evidence="21">
    <location>
        <begin position="456"/>
        <end position="816"/>
    </location>
</feature>
<dbReference type="PANTHER" id="PTHR43160:SF4">
    <property type="entry name" value="ACONITATE HYDRATASE B"/>
    <property type="match status" value="1"/>
</dbReference>
<accession>I0ENW9</accession>
<evidence type="ECO:0000256" key="6">
    <source>
        <dbReference type="ARBA" id="ARBA00012926"/>
    </source>
</evidence>